<protein>
    <submittedName>
        <fullName evidence="2">ParB/RepB/Spo0J family partition protein</fullName>
    </submittedName>
</protein>
<gene>
    <name evidence="2" type="ORF">N1027_17990</name>
</gene>
<organism evidence="2 3">
    <name type="scientific">Herbiconiux aconitum</name>
    <dbReference type="NCBI Taxonomy" id="2970913"/>
    <lineage>
        <taxon>Bacteria</taxon>
        <taxon>Bacillati</taxon>
        <taxon>Actinomycetota</taxon>
        <taxon>Actinomycetes</taxon>
        <taxon>Micrococcales</taxon>
        <taxon>Microbacteriaceae</taxon>
        <taxon>Herbiconiux</taxon>
    </lineage>
</organism>
<reference evidence="2" key="1">
    <citation type="submission" date="2022-08" db="EMBL/GenBank/DDBJ databases">
        <authorList>
            <person name="Deng Y."/>
            <person name="Han X.-F."/>
            <person name="Zhang Y.-Q."/>
        </authorList>
    </citation>
    <scope>NUCLEOTIDE SEQUENCE</scope>
    <source>
        <strain evidence="2">CPCC 205763</strain>
    </source>
</reference>
<dbReference type="SMART" id="SM00470">
    <property type="entry name" value="ParB"/>
    <property type="match status" value="1"/>
</dbReference>
<dbReference type="InterPro" id="IPR003115">
    <property type="entry name" value="ParB_N"/>
</dbReference>
<dbReference type="Gene3D" id="3.90.1530.10">
    <property type="entry name" value="Conserved hypothetical protein from pyrococcus furiosus pfu- 392566-001, ParB domain"/>
    <property type="match status" value="1"/>
</dbReference>
<dbReference type="SUPFAM" id="SSF110849">
    <property type="entry name" value="ParB/Sulfiredoxin"/>
    <property type="match status" value="1"/>
</dbReference>
<evidence type="ECO:0000313" key="2">
    <source>
        <dbReference type="EMBL" id="MCS5720026.1"/>
    </source>
</evidence>
<evidence type="ECO:0000259" key="1">
    <source>
        <dbReference type="SMART" id="SM00470"/>
    </source>
</evidence>
<feature type="domain" description="ParB-like N-terminal" evidence="1">
    <location>
        <begin position="80"/>
        <end position="165"/>
    </location>
</feature>
<dbReference type="Proteomes" id="UP001165584">
    <property type="component" value="Unassembled WGS sequence"/>
</dbReference>
<comment type="caution">
    <text evidence="2">The sequence shown here is derived from an EMBL/GenBank/DDBJ whole genome shotgun (WGS) entry which is preliminary data.</text>
</comment>
<keyword evidence="3" id="KW-1185">Reference proteome</keyword>
<evidence type="ECO:0000313" key="3">
    <source>
        <dbReference type="Proteomes" id="UP001165584"/>
    </source>
</evidence>
<proteinExistence type="predicted"/>
<accession>A0ABT2GUX6</accession>
<sequence length="462" mass="51556">MPSTAADVVSIVTDRLKQAKEDNGEKLTVELRDQRIHLPVISMPVDLLLYNPDTHRIRAQRTIDPEKNKVLAEDPWGKEGQAYLEKLLRSQPSDPDRTDPDFETLRDDVEQFGQQQPGLITQEGILVNGNTRCAALRELGLRHIRVAVLPPDTGRDDVNAVELSLQLRKENKRDYSYINQLIAMDEQLAQGRKPEDIAKEFRIQVQTLERDRWVYSLIQDAISRSALENGDSLRLIDFEDHQEKLRELHRAYVKEVATNRDTAESLKESRLAMIVLGFSKTDVRLAKPDFHQKYLVPKLPENLKSDKVADEAPIAIPGIPVTVRAATSDVQSVKALTDKLLRAKASAQSPTALPTDESHAVIAALHSSIDRALEPAGKDERLRQRKVAAGERISDAADQLDLAAKEIAAAMATKAVDQESLDEALVLLRKSLGRLARITRKAATNSSAGVDWLLRVEEDSAQ</sequence>
<dbReference type="InterPro" id="IPR036086">
    <property type="entry name" value="ParB/Sulfiredoxin_sf"/>
</dbReference>
<name>A0ABT2GUX6_9MICO</name>
<dbReference type="RefSeq" id="WP_259509744.1">
    <property type="nucleotide sequence ID" value="NZ_JANLCM010000002.1"/>
</dbReference>
<dbReference type="EMBL" id="JANLCM010000002">
    <property type="protein sequence ID" value="MCS5720026.1"/>
    <property type="molecule type" value="Genomic_DNA"/>
</dbReference>